<accession>I4ELJ4</accession>
<evidence type="ECO:0000313" key="2">
    <source>
        <dbReference type="Proteomes" id="UP000004221"/>
    </source>
</evidence>
<organism evidence="1 2">
    <name type="scientific">Nitrolancea hollandica Lb</name>
    <dbReference type="NCBI Taxonomy" id="1129897"/>
    <lineage>
        <taxon>Bacteria</taxon>
        <taxon>Pseudomonadati</taxon>
        <taxon>Thermomicrobiota</taxon>
        <taxon>Thermomicrobia</taxon>
        <taxon>Sphaerobacterales</taxon>
        <taxon>Sphaerobacterineae</taxon>
        <taxon>Sphaerobacteraceae</taxon>
        <taxon>Nitrolancea</taxon>
    </lineage>
</organism>
<protein>
    <submittedName>
        <fullName evidence="1">Uncharacterized protein</fullName>
    </submittedName>
</protein>
<name>I4ELJ4_9BACT</name>
<comment type="caution">
    <text evidence="1">The sequence shown here is derived from an EMBL/GenBank/DDBJ whole genome shotgun (WGS) entry which is preliminary data.</text>
</comment>
<keyword evidence="2" id="KW-1185">Reference proteome</keyword>
<dbReference type="AlphaFoldDB" id="I4ELJ4"/>
<reference evidence="1 2" key="1">
    <citation type="journal article" date="2012" name="ISME J.">
        <title>Nitrification expanded: discovery, physiology and genomics of a nitrite-oxidizing bacterium from the phylum Chloroflexi.</title>
        <authorList>
            <person name="Sorokin D.Y."/>
            <person name="Lucker S."/>
            <person name="Vejmelkova D."/>
            <person name="Kostrikina N.A."/>
            <person name="Kleerebezem R."/>
            <person name="Rijpstra W.I."/>
            <person name="Damste J.S."/>
            <person name="Le Paslier D."/>
            <person name="Muyzer G."/>
            <person name="Wagner M."/>
            <person name="van Loosdrecht M.C."/>
            <person name="Daims H."/>
        </authorList>
    </citation>
    <scope>NUCLEOTIDE SEQUENCE [LARGE SCALE GENOMIC DNA]</scope>
    <source>
        <strain evidence="2">none</strain>
    </source>
</reference>
<dbReference type="Proteomes" id="UP000004221">
    <property type="component" value="Unassembled WGS sequence"/>
</dbReference>
<gene>
    <name evidence="1" type="ORF">NITHO_5150004</name>
</gene>
<evidence type="ECO:0000313" key="1">
    <source>
        <dbReference type="EMBL" id="CCF85556.1"/>
    </source>
</evidence>
<proteinExistence type="predicted"/>
<sequence>MLYRLSYLGVAHSAGDAAFVGDRGLEPLTSTV</sequence>
<dbReference type="EMBL" id="CAGS01000463">
    <property type="protein sequence ID" value="CCF85556.1"/>
    <property type="molecule type" value="Genomic_DNA"/>
</dbReference>